<name>A0A4Q9KJ73_PROTD</name>
<dbReference type="SUPFAM" id="SSF51445">
    <property type="entry name" value="(Trans)glycosidases"/>
    <property type="match status" value="1"/>
</dbReference>
<protein>
    <submittedName>
        <fullName evidence="5">Glycosyl hydrolase family protein</fullName>
    </submittedName>
</protein>
<dbReference type="GO" id="GO:0005975">
    <property type="term" value="P:carbohydrate metabolic process"/>
    <property type="evidence" value="ECO:0007669"/>
    <property type="project" value="InterPro"/>
</dbReference>
<proteinExistence type="inferred from homology"/>
<keyword evidence="3" id="KW-0326">Glycosidase</keyword>
<dbReference type="GO" id="GO:0008422">
    <property type="term" value="F:beta-glucosidase activity"/>
    <property type="evidence" value="ECO:0007669"/>
    <property type="project" value="TreeGrafter"/>
</dbReference>
<evidence type="ECO:0000313" key="5">
    <source>
        <dbReference type="EMBL" id="TBT94482.1"/>
    </source>
</evidence>
<comment type="caution">
    <text evidence="5">The sequence shown here is derived from an EMBL/GenBank/DDBJ whole genome shotgun (WGS) entry which is preliminary data.</text>
</comment>
<dbReference type="OrthoDB" id="9765195at2"/>
<evidence type="ECO:0000256" key="4">
    <source>
        <dbReference type="RuleBase" id="RU003690"/>
    </source>
</evidence>
<evidence type="ECO:0000256" key="1">
    <source>
        <dbReference type="ARBA" id="ARBA00010838"/>
    </source>
</evidence>
<accession>A0A4Q9KJ73</accession>
<dbReference type="PANTHER" id="PTHR10353:SF209">
    <property type="entry name" value="GALACTOLIPID GALACTOSYLTRANSFERASE SFR2, CHLOROPLASTIC"/>
    <property type="match status" value="1"/>
</dbReference>
<dbReference type="AlphaFoldDB" id="A0A4Q9KJ73"/>
<reference evidence="5 6" key="1">
    <citation type="submission" date="2019-01" db="EMBL/GenBank/DDBJ databases">
        <title>Lactibacter flavus gen. nov., sp. nov., a novel bacterium of the family Propionibacteriaceae isolated from raw milk and dairy products.</title>
        <authorList>
            <person name="Huptas C."/>
            <person name="Wenning M."/>
            <person name="Breitenwieser F."/>
            <person name="Doll E."/>
            <person name="Von Neubeck M."/>
            <person name="Busse H.-J."/>
            <person name="Scherer S."/>
        </authorList>
    </citation>
    <scope>NUCLEOTIDE SEQUENCE [LARGE SCALE GENOMIC DNA]</scope>
    <source>
        <strain evidence="5 6">DSM 22130</strain>
    </source>
</reference>
<evidence type="ECO:0000256" key="2">
    <source>
        <dbReference type="ARBA" id="ARBA00022801"/>
    </source>
</evidence>
<evidence type="ECO:0000313" key="6">
    <source>
        <dbReference type="Proteomes" id="UP000291933"/>
    </source>
</evidence>
<dbReference type="RefSeq" id="WP_131172562.1">
    <property type="nucleotide sequence ID" value="NZ_FXTL01000013.1"/>
</dbReference>
<dbReference type="PANTHER" id="PTHR10353">
    <property type="entry name" value="GLYCOSYL HYDROLASE"/>
    <property type="match status" value="1"/>
</dbReference>
<dbReference type="PRINTS" id="PR00131">
    <property type="entry name" value="GLHYDRLASE1"/>
</dbReference>
<dbReference type="Gene3D" id="3.20.20.80">
    <property type="entry name" value="Glycosidases"/>
    <property type="match status" value="1"/>
</dbReference>
<organism evidence="5 6">
    <name type="scientific">Propioniciclava tarda</name>
    <dbReference type="NCBI Taxonomy" id="433330"/>
    <lineage>
        <taxon>Bacteria</taxon>
        <taxon>Bacillati</taxon>
        <taxon>Actinomycetota</taxon>
        <taxon>Actinomycetes</taxon>
        <taxon>Propionibacteriales</taxon>
        <taxon>Propionibacteriaceae</taxon>
        <taxon>Propioniciclava</taxon>
    </lineage>
</organism>
<dbReference type="Proteomes" id="UP000291933">
    <property type="component" value="Unassembled WGS sequence"/>
</dbReference>
<sequence length="427" mass="47669">MAPNPAFSLGGCELGVATAATQIEGGRADTIWHRWAATGAAVDGSTPEVAADHWNRIEADADLMASLGIKHYRLGLEWARIEPADGHFDEAALGHYRRELRLLRDRGIKPLVTLHHFNDPGWFSESGGFAVEGSHEAFVRYVDRVVSEFAGLADEWITINEPNVFAYYGYRQGTWPPGRRSTRDMLAALTGMARAHIAAYERIHALQPHAKVGVANHLRVFDPAHVRNPLDRAAAASTEYLFQGAITRALCRGRFLAPLVQPRGVRPGTYYDFLGINYYSRDLASGPNLKTASKVAVNDLGWQIYPRGLADLARRYSALYPGPIYITENGTADASDAFRSRYLYDHLKAVADSGLPIERYYHWTFTDNWEWAEGQTARFGLVELDFATQERRVRPSGRFFADVIAHAGVTSDAYQRWVAPSRYRLNG</sequence>
<dbReference type="EMBL" id="SDMR01000013">
    <property type="protein sequence ID" value="TBT94482.1"/>
    <property type="molecule type" value="Genomic_DNA"/>
</dbReference>
<keyword evidence="2 5" id="KW-0378">Hydrolase</keyword>
<dbReference type="InterPro" id="IPR001360">
    <property type="entry name" value="Glyco_hydro_1"/>
</dbReference>
<comment type="similarity">
    <text evidence="1 4">Belongs to the glycosyl hydrolase 1 family.</text>
</comment>
<gene>
    <name evidence="5" type="ORF">ET996_10750</name>
</gene>
<evidence type="ECO:0000256" key="3">
    <source>
        <dbReference type="ARBA" id="ARBA00023295"/>
    </source>
</evidence>
<dbReference type="InterPro" id="IPR017853">
    <property type="entry name" value="GH"/>
</dbReference>
<dbReference type="Pfam" id="PF00232">
    <property type="entry name" value="Glyco_hydro_1"/>
    <property type="match status" value="1"/>
</dbReference>
<keyword evidence="6" id="KW-1185">Reference proteome</keyword>